<dbReference type="Gene3D" id="3.40.50.1000">
    <property type="entry name" value="HAD superfamily/HAD-like"/>
    <property type="match status" value="1"/>
</dbReference>
<dbReference type="EMBL" id="CAJFCW020000002">
    <property type="protein sequence ID" value="CAG9092715.1"/>
    <property type="molecule type" value="Genomic_DNA"/>
</dbReference>
<organism evidence="2 3">
    <name type="scientific">Bursaphelenchus okinawaensis</name>
    <dbReference type="NCBI Taxonomy" id="465554"/>
    <lineage>
        <taxon>Eukaryota</taxon>
        <taxon>Metazoa</taxon>
        <taxon>Ecdysozoa</taxon>
        <taxon>Nematoda</taxon>
        <taxon>Chromadorea</taxon>
        <taxon>Rhabditida</taxon>
        <taxon>Tylenchina</taxon>
        <taxon>Tylenchomorpha</taxon>
        <taxon>Aphelenchoidea</taxon>
        <taxon>Aphelenchoididae</taxon>
        <taxon>Bursaphelenchus</taxon>
    </lineage>
</organism>
<sequence>MSLETEMSQIKAVIFDLGGVLYRFKDYKAFIGLLAKARSDAEVGKKVLGWERGEISSEAIRELLEEGIGTFPSDVKNLEEAKFEEIMGTKFEKMWNFIDKLKENNVKVAMLTNNGWWTDKRDRTTIASDVSKFDVVVESCRVGLRKPDPKIYELMLNKLSLKPNECVFIDDLASNVEGASKLGINAIQMVDENEDLALDKLSQITGIKF</sequence>
<dbReference type="SFLD" id="SFLDG01129">
    <property type="entry name" value="C1.5:_HAD__Beta-PGM__Phosphata"/>
    <property type="match status" value="1"/>
</dbReference>
<evidence type="ECO:0000256" key="1">
    <source>
        <dbReference type="ARBA" id="ARBA00022990"/>
    </source>
</evidence>
<dbReference type="InterPro" id="IPR052898">
    <property type="entry name" value="ACAD10-like"/>
</dbReference>
<dbReference type="InterPro" id="IPR023214">
    <property type="entry name" value="HAD_sf"/>
</dbReference>
<keyword evidence="3" id="KW-1185">Reference proteome</keyword>
<evidence type="ECO:0000313" key="3">
    <source>
        <dbReference type="Proteomes" id="UP000614601"/>
    </source>
</evidence>
<dbReference type="Proteomes" id="UP000614601">
    <property type="component" value="Unassembled WGS sequence"/>
</dbReference>
<reference evidence="2" key="1">
    <citation type="submission" date="2020-09" db="EMBL/GenBank/DDBJ databases">
        <authorList>
            <person name="Kikuchi T."/>
        </authorList>
    </citation>
    <scope>NUCLEOTIDE SEQUENCE</scope>
    <source>
        <strain evidence="2">SH1</strain>
    </source>
</reference>
<dbReference type="CDD" id="cd02603">
    <property type="entry name" value="HAD_sEH-N_like"/>
    <property type="match status" value="1"/>
</dbReference>
<dbReference type="NCBIfam" id="TIGR01509">
    <property type="entry name" value="HAD-SF-IA-v3"/>
    <property type="match status" value="1"/>
</dbReference>
<accession>A0A811K6V2</accession>
<dbReference type="Gene3D" id="1.10.150.240">
    <property type="entry name" value="Putative phosphatase, domain 2"/>
    <property type="match status" value="1"/>
</dbReference>
<keyword evidence="1" id="KW-0007">Acetylation</keyword>
<dbReference type="PANTHER" id="PTHR47829:SF1">
    <property type="entry name" value="HAD FAMILY PHOSPHATASE"/>
    <property type="match status" value="1"/>
</dbReference>
<dbReference type="InterPro" id="IPR023198">
    <property type="entry name" value="PGP-like_dom2"/>
</dbReference>
<proteinExistence type="predicted"/>
<dbReference type="SUPFAM" id="SSF56784">
    <property type="entry name" value="HAD-like"/>
    <property type="match status" value="1"/>
</dbReference>
<dbReference type="Pfam" id="PF00702">
    <property type="entry name" value="Hydrolase"/>
    <property type="match status" value="1"/>
</dbReference>
<dbReference type="InterPro" id="IPR006439">
    <property type="entry name" value="HAD-SF_hydro_IA"/>
</dbReference>
<dbReference type="EMBL" id="CAJFDH010000002">
    <property type="protein sequence ID" value="CAD5211124.1"/>
    <property type="molecule type" value="Genomic_DNA"/>
</dbReference>
<dbReference type="InterPro" id="IPR036412">
    <property type="entry name" value="HAD-like_sf"/>
</dbReference>
<dbReference type="NCBIfam" id="TIGR02247">
    <property type="entry name" value="HAD-1A3-hyp"/>
    <property type="match status" value="1"/>
</dbReference>
<gene>
    <name evidence="2" type="ORF">BOKJ2_LOCUS3537</name>
</gene>
<dbReference type="OrthoDB" id="408373at2759"/>
<name>A0A811K6V2_9BILA</name>
<dbReference type="PRINTS" id="PR00413">
    <property type="entry name" value="HADHALOGNASE"/>
</dbReference>
<evidence type="ECO:0000313" key="2">
    <source>
        <dbReference type="EMBL" id="CAD5211124.1"/>
    </source>
</evidence>
<dbReference type="Proteomes" id="UP000783686">
    <property type="component" value="Unassembled WGS sequence"/>
</dbReference>
<comment type="caution">
    <text evidence="2">The sequence shown here is derived from an EMBL/GenBank/DDBJ whole genome shotgun (WGS) entry which is preliminary data.</text>
</comment>
<dbReference type="InterPro" id="IPR011945">
    <property type="entry name" value="HAD-SF_ppase_IA/epoxid_hydro_N"/>
</dbReference>
<dbReference type="SFLD" id="SFLDS00003">
    <property type="entry name" value="Haloacid_Dehalogenase"/>
    <property type="match status" value="1"/>
</dbReference>
<protein>
    <recommendedName>
        <fullName evidence="4">HAD family phosphatase</fullName>
    </recommendedName>
</protein>
<evidence type="ECO:0008006" key="4">
    <source>
        <dbReference type="Google" id="ProtNLM"/>
    </source>
</evidence>
<dbReference type="AlphaFoldDB" id="A0A811K6V2"/>
<dbReference type="PANTHER" id="PTHR47829">
    <property type="entry name" value="HYDROLASE, PUTATIVE (AFU_ORTHOLOGUE AFUA_1G12880)-RELATED"/>
    <property type="match status" value="1"/>
</dbReference>